<feature type="active site" evidence="10">
    <location>
        <position position="472"/>
    </location>
</feature>
<dbReference type="AlphaFoldDB" id="A0A433QY00"/>
<keyword evidence="15" id="KW-0812">Transmembrane</keyword>
<dbReference type="InterPro" id="IPR012341">
    <property type="entry name" value="6hp_glycosidase-like_sf"/>
</dbReference>
<protein>
    <recommendedName>
        <fullName evidence="13">alpha-1,2-Mannosidase</fullName>
        <ecNumber evidence="13">3.2.1.-</ecNumber>
    </recommendedName>
</protein>
<accession>A0A433QY00</accession>
<dbReference type="SUPFAM" id="SSF48225">
    <property type="entry name" value="Seven-hairpin glycosidases"/>
    <property type="match status" value="1"/>
</dbReference>
<evidence type="ECO:0000313" key="17">
    <source>
        <dbReference type="Proteomes" id="UP000274822"/>
    </source>
</evidence>
<keyword evidence="17" id="KW-1185">Reference proteome</keyword>
<feature type="compositionally biased region" description="Basic and acidic residues" evidence="14">
    <location>
        <begin position="107"/>
        <end position="129"/>
    </location>
</feature>
<dbReference type="EMBL" id="RBNJ01000391">
    <property type="protein sequence ID" value="RUS34636.1"/>
    <property type="molecule type" value="Genomic_DNA"/>
</dbReference>
<evidence type="ECO:0000256" key="12">
    <source>
        <dbReference type="PIRSR" id="PIRSR601382-3"/>
    </source>
</evidence>
<evidence type="ECO:0000256" key="9">
    <source>
        <dbReference type="ARBA" id="ARBA00048605"/>
    </source>
</evidence>
<evidence type="ECO:0000256" key="5">
    <source>
        <dbReference type="ARBA" id="ARBA00022801"/>
    </source>
</evidence>
<comment type="pathway">
    <text evidence="2">Protein modification; protein glycosylation.</text>
</comment>
<evidence type="ECO:0000256" key="2">
    <source>
        <dbReference type="ARBA" id="ARBA00004922"/>
    </source>
</evidence>
<dbReference type="Gene3D" id="1.50.10.10">
    <property type="match status" value="2"/>
</dbReference>
<feature type="active site" evidence="10">
    <location>
        <position position="670"/>
    </location>
</feature>
<dbReference type="InterPro" id="IPR001382">
    <property type="entry name" value="Glyco_hydro_47"/>
</dbReference>
<comment type="cofactor">
    <cofactor evidence="1 11">
        <name>Ca(2+)</name>
        <dbReference type="ChEBI" id="CHEBI:29108"/>
    </cofactor>
</comment>
<evidence type="ECO:0000256" key="8">
    <source>
        <dbReference type="ARBA" id="ARBA00047669"/>
    </source>
</evidence>
<keyword evidence="5 13" id="KW-0378">Hydrolase</keyword>
<keyword evidence="15" id="KW-1133">Transmembrane helix</keyword>
<evidence type="ECO:0000256" key="15">
    <source>
        <dbReference type="SAM" id="Phobius"/>
    </source>
</evidence>
<feature type="compositionally biased region" description="Basic and acidic residues" evidence="14">
    <location>
        <begin position="168"/>
        <end position="182"/>
    </location>
</feature>
<comment type="caution">
    <text evidence="16">The sequence shown here is derived from an EMBL/GenBank/DDBJ whole genome shotgun (WGS) entry which is preliminary data.</text>
</comment>
<comment type="catalytic activity">
    <reaction evidence="9">
        <text>N(4)-(alpha-D-Man-(1-&gt;2)-alpha-D-Man-(1-&gt;2)-alpha-D-Man-(1-&gt;3)-[alpha-D-Man-(1-&gt;2)-alpha-D-Man-(1-&gt;3)-[alpha-D-Man-(1-&gt;2)-alpha-D-Man-(1-&gt;6)]-alpha-D-Man-(1-&gt;6)]-beta-D-Man-(1-&gt;4)-beta-D-GlcNAc-(1-&gt;4)-beta-D-GlcNAc)-L-asparaginyl-[protein] (N-glucan mannose isomer 9A1,2,3B1,2,3) + 4 H2O = N(4)-(alpha-D-Man-(1-&gt;3)-[alpha-D-Man-(1-&gt;3)-[alpha-D-Man-(1-&gt;6)]-alpha-D-Man-(1-&gt;6)]-beta-D-Man-(1-&gt;4)-beta-D-GlcNAc-(1-&gt;4)-beta-D-GlcNAc)-L-asparaginyl-[protein] (N-glucan mannose isomer 5A1,2) + 4 beta-D-mannose</text>
        <dbReference type="Rhea" id="RHEA:56008"/>
        <dbReference type="Rhea" id="RHEA-COMP:14356"/>
        <dbReference type="Rhea" id="RHEA-COMP:14367"/>
        <dbReference type="ChEBI" id="CHEBI:15377"/>
        <dbReference type="ChEBI" id="CHEBI:28563"/>
        <dbReference type="ChEBI" id="CHEBI:59087"/>
        <dbReference type="ChEBI" id="CHEBI:139493"/>
        <dbReference type="EC" id="3.2.1.113"/>
    </reaction>
</comment>
<evidence type="ECO:0000256" key="7">
    <source>
        <dbReference type="ARBA" id="ARBA00023157"/>
    </source>
</evidence>
<feature type="region of interest" description="Disordered" evidence="14">
    <location>
        <begin position="1"/>
        <end position="23"/>
    </location>
</feature>
<dbReference type="PRINTS" id="PR00747">
    <property type="entry name" value="GLYHDRLASE47"/>
</dbReference>
<dbReference type="GO" id="GO:0036503">
    <property type="term" value="P:ERAD pathway"/>
    <property type="evidence" value="ECO:0007669"/>
    <property type="project" value="UniProtKB-ARBA"/>
</dbReference>
<feature type="compositionally biased region" description="Basic and acidic residues" evidence="14">
    <location>
        <begin position="82"/>
        <end position="95"/>
    </location>
</feature>
<dbReference type="Pfam" id="PF01532">
    <property type="entry name" value="Glyco_hydro_47"/>
    <property type="match status" value="1"/>
</dbReference>
<evidence type="ECO:0000313" key="16">
    <source>
        <dbReference type="EMBL" id="RUS34636.1"/>
    </source>
</evidence>
<comment type="catalytic activity">
    <reaction evidence="8">
        <text>N(4)-(alpha-D-Man-(1-&gt;2)-alpha-D-Man-(1-&gt;2)-alpha-D-Man-(1-&gt;3)-[alpha-D-Man-(1-&gt;3)-[alpha-D-Man-(1-&gt;2)-alpha-D-Man-(1-&gt;6)]-alpha-D-Man-(1-&gt;6)]-beta-D-Man-(1-&gt;4)-beta-D-GlcNAc-(1-&gt;4)-beta-D-GlcNAc)-L-asparaginyl-[protein] (N-glucan mannose isomer 8A1,2,3B1,3) + 3 H2O = N(4)-(alpha-D-Man-(1-&gt;3)-[alpha-D-Man-(1-&gt;3)-[alpha-D-Man-(1-&gt;6)]-alpha-D-Man-(1-&gt;6)]-beta-D-Man-(1-&gt;4)-beta-D-GlcNAc-(1-&gt;4)-beta-D-GlcNAc)-L-asparaginyl-[protein] (N-glucan mannose isomer 5A1,2) + 3 beta-D-mannose</text>
        <dbReference type="Rhea" id="RHEA:56028"/>
        <dbReference type="Rhea" id="RHEA-COMP:14358"/>
        <dbReference type="Rhea" id="RHEA-COMP:14367"/>
        <dbReference type="ChEBI" id="CHEBI:15377"/>
        <dbReference type="ChEBI" id="CHEBI:28563"/>
        <dbReference type="ChEBI" id="CHEBI:59087"/>
        <dbReference type="ChEBI" id="CHEBI:60628"/>
        <dbReference type="EC" id="3.2.1.113"/>
    </reaction>
</comment>
<dbReference type="GO" id="GO:0005509">
    <property type="term" value="F:calcium ion binding"/>
    <property type="evidence" value="ECO:0007669"/>
    <property type="project" value="InterPro"/>
</dbReference>
<keyword evidence="13" id="KW-0326">Glycosidase</keyword>
<dbReference type="Proteomes" id="UP000274822">
    <property type="component" value="Unassembled WGS sequence"/>
</dbReference>
<feature type="region of interest" description="Disordered" evidence="14">
    <location>
        <begin position="65"/>
        <end position="141"/>
    </location>
</feature>
<dbReference type="InterPro" id="IPR050749">
    <property type="entry name" value="Glycosyl_Hydrolase_47"/>
</dbReference>
<evidence type="ECO:0000256" key="6">
    <source>
        <dbReference type="ARBA" id="ARBA00022837"/>
    </source>
</evidence>
<evidence type="ECO:0000256" key="4">
    <source>
        <dbReference type="ARBA" id="ARBA00022723"/>
    </source>
</evidence>
<dbReference type="PANTHER" id="PTHR11742">
    <property type="entry name" value="MANNOSYL-OLIGOSACCHARIDE ALPHA-1,2-MANNOSIDASE-RELATED"/>
    <property type="match status" value="1"/>
</dbReference>
<organism evidence="16 17">
    <name type="scientific">Jimgerdemannia flammicorona</name>
    <dbReference type="NCBI Taxonomy" id="994334"/>
    <lineage>
        <taxon>Eukaryota</taxon>
        <taxon>Fungi</taxon>
        <taxon>Fungi incertae sedis</taxon>
        <taxon>Mucoromycota</taxon>
        <taxon>Mucoromycotina</taxon>
        <taxon>Endogonomycetes</taxon>
        <taxon>Endogonales</taxon>
        <taxon>Endogonaceae</taxon>
        <taxon>Jimgerdemannia</taxon>
    </lineage>
</organism>
<keyword evidence="15" id="KW-0472">Membrane</keyword>
<evidence type="ECO:0000256" key="1">
    <source>
        <dbReference type="ARBA" id="ARBA00001913"/>
    </source>
</evidence>
<proteinExistence type="inferred from homology"/>
<evidence type="ECO:0000256" key="11">
    <source>
        <dbReference type="PIRSR" id="PIRSR601382-2"/>
    </source>
</evidence>
<dbReference type="GO" id="GO:0004571">
    <property type="term" value="F:mannosyl-oligosaccharide 1,2-alpha-mannosidase activity"/>
    <property type="evidence" value="ECO:0007669"/>
    <property type="project" value="UniProtKB-EC"/>
</dbReference>
<dbReference type="GO" id="GO:0005975">
    <property type="term" value="P:carbohydrate metabolic process"/>
    <property type="evidence" value="ECO:0007669"/>
    <property type="project" value="InterPro"/>
</dbReference>
<dbReference type="GO" id="GO:0016020">
    <property type="term" value="C:membrane"/>
    <property type="evidence" value="ECO:0007669"/>
    <property type="project" value="InterPro"/>
</dbReference>
<feature type="transmembrane region" description="Helical" evidence="15">
    <location>
        <begin position="40"/>
        <end position="58"/>
    </location>
</feature>
<sequence>MLPMHRTTRNGRPEYDDEDKYTKRSWSAPRVLKSRILRKPLVRVLLVASLLVTIYILYTHRTPRPGPEVVERWQQNGGKYDAGNDPRVVRDEKNNEVIQDQQVKDAAANKKASDKDATANKKAGDKDAAAEPPAGEPLKFPLEDEADWQIMNELLDDDTVEKQRVIDDTLHVDSRAEPKYEGGRPAPKQQVDDAARQKPFIHDAEAIPQKFAPSPAKAHPASSTDQPLFVQTPPFATLTNADTVWASRQQNVVAAFQHAWKGYATDAFGKDEYRPLSHSGHDWLPGGIGLMIVDALDTMMLMGLPTEYAEAREWVATKLNFNKNGEVNLFETTIRVLGGLLSAYHLSGSDKLYLDKAVDLADRLMGAFQSPSGIPYSDVNLAGGARHGYGNAGVSSTAEVTTLQLEFKYLSYLTGDKKYWNAVEKVMKRMKELESSSSLEGSNALDGLVPIFINPQTGRFSGQEIRLGSRGDSYYGKLTKDHNTFLRVYSKYCTMHNFHINPLYPLQTAEYLLKQYLQTSKTEPLYRQMYDTAVSGIKSHLVAYSHPSNLLFMGELLSSQTSPKDLHPKMDHLVCFLGGNLALGATEGRSLSKGKMKPRDREDLFLGQALTETCFEMYNVTATGLAPEIAYFERGLDTDQIARRVLNKQYGLKDDIVIKPRDAHCLLRPETVESLFVFWRITGENKYREWGWKIFQAFEQHTKLPGGGYAALNDVTEVPSRKQDRMDTFFLAETLKYLYLLFSPKDIIPLEHYVFNTEAHPLPIFKPQW</sequence>
<evidence type="ECO:0000256" key="10">
    <source>
        <dbReference type="PIRSR" id="PIRSR601382-1"/>
    </source>
</evidence>
<comment type="similarity">
    <text evidence="3 13">Belongs to the glycosyl hydrolase 47 family.</text>
</comment>
<reference evidence="16 17" key="1">
    <citation type="journal article" date="2018" name="New Phytol.">
        <title>Phylogenomics of Endogonaceae and evolution of mycorrhizas within Mucoromycota.</title>
        <authorList>
            <person name="Chang Y."/>
            <person name="Desiro A."/>
            <person name="Na H."/>
            <person name="Sandor L."/>
            <person name="Lipzen A."/>
            <person name="Clum A."/>
            <person name="Barry K."/>
            <person name="Grigoriev I.V."/>
            <person name="Martin F.M."/>
            <person name="Stajich J.E."/>
            <person name="Smith M.E."/>
            <person name="Bonito G."/>
            <person name="Spatafora J.W."/>
        </authorList>
    </citation>
    <scope>NUCLEOTIDE SEQUENCE [LARGE SCALE GENOMIC DNA]</scope>
    <source>
        <strain evidence="16 17">AD002</strain>
    </source>
</reference>
<name>A0A433QY00_9FUNG</name>
<dbReference type="GO" id="GO:0005783">
    <property type="term" value="C:endoplasmic reticulum"/>
    <property type="evidence" value="ECO:0007669"/>
    <property type="project" value="TreeGrafter"/>
</dbReference>
<keyword evidence="7 12" id="KW-1015">Disulfide bond</keyword>
<dbReference type="PANTHER" id="PTHR11742:SF55">
    <property type="entry name" value="ENDOPLASMIC RETICULUM MANNOSYL-OLIGOSACCHARIDE 1,2-ALPHA-MANNOSIDASE"/>
    <property type="match status" value="1"/>
</dbReference>
<gene>
    <name evidence="16" type="ORF">BC938DRAFT_479426</name>
</gene>
<feature type="active site" description="Proton donor" evidence="10">
    <location>
        <position position="628"/>
    </location>
</feature>
<evidence type="ECO:0000256" key="3">
    <source>
        <dbReference type="ARBA" id="ARBA00007658"/>
    </source>
</evidence>
<feature type="binding site" evidence="11">
    <location>
        <position position="757"/>
    </location>
    <ligand>
        <name>Ca(2+)</name>
        <dbReference type="ChEBI" id="CHEBI:29108"/>
    </ligand>
</feature>
<keyword evidence="4 11" id="KW-0479">Metal-binding</keyword>
<feature type="active site" description="Proton donor" evidence="10">
    <location>
        <position position="331"/>
    </location>
</feature>
<evidence type="ECO:0000256" key="13">
    <source>
        <dbReference type="RuleBase" id="RU361193"/>
    </source>
</evidence>
<feature type="region of interest" description="Disordered" evidence="14">
    <location>
        <begin position="168"/>
        <end position="195"/>
    </location>
</feature>
<keyword evidence="6 11" id="KW-0106">Calcium</keyword>
<dbReference type="InterPro" id="IPR036026">
    <property type="entry name" value="Seven-hairpin_glycosidases"/>
</dbReference>
<dbReference type="EC" id="3.2.1.-" evidence="13"/>
<evidence type="ECO:0000256" key="14">
    <source>
        <dbReference type="SAM" id="MobiDB-lite"/>
    </source>
</evidence>
<feature type="disulfide bond" evidence="12">
    <location>
        <begin position="575"/>
        <end position="614"/>
    </location>
</feature>